<feature type="transmembrane region" description="Helical" evidence="2">
    <location>
        <begin position="172"/>
        <end position="194"/>
    </location>
</feature>
<feature type="transmembrane region" description="Helical" evidence="2">
    <location>
        <begin position="42"/>
        <end position="66"/>
    </location>
</feature>
<dbReference type="PANTHER" id="PTHR11360:SF312">
    <property type="entry name" value="KARMOISIN, ISOFORM B"/>
    <property type="match status" value="1"/>
</dbReference>
<organism evidence="3 4">
    <name type="scientific">Daphnia pulex</name>
    <name type="common">Water flea</name>
    <dbReference type="NCBI Taxonomy" id="6669"/>
    <lineage>
        <taxon>Eukaryota</taxon>
        <taxon>Metazoa</taxon>
        <taxon>Ecdysozoa</taxon>
        <taxon>Arthropoda</taxon>
        <taxon>Crustacea</taxon>
        <taxon>Branchiopoda</taxon>
        <taxon>Diplostraca</taxon>
        <taxon>Cladocera</taxon>
        <taxon>Anomopoda</taxon>
        <taxon>Daphniidae</taxon>
        <taxon>Daphnia</taxon>
    </lineage>
</organism>
<dbReference type="GO" id="GO:0005886">
    <property type="term" value="C:plasma membrane"/>
    <property type="evidence" value="ECO:0000318"/>
    <property type="project" value="GO_Central"/>
</dbReference>
<feature type="transmembrane region" description="Helical" evidence="2">
    <location>
        <begin position="263"/>
        <end position="279"/>
    </location>
</feature>
<dbReference type="InterPro" id="IPR011701">
    <property type="entry name" value="MFS"/>
</dbReference>
<dbReference type="FunCoup" id="E9HF42">
    <property type="interactions" value="14"/>
</dbReference>
<accession>E9HF42</accession>
<feature type="transmembrane region" description="Helical" evidence="2">
    <location>
        <begin position="352"/>
        <end position="376"/>
    </location>
</feature>
<dbReference type="Gene3D" id="1.20.1250.20">
    <property type="entry name" value="MFS general substrate transporter like domains"/>
    <property type="match status" value="2"/>
</dbReference>
<evidence type="ECO:0008006" key="5">
    <source>
        <dbReference type="Google" id="ProtNLM"/>
    </source>
</evidence>
<keyword evidence="2" id="KW-0812">Transmembrane</keyword>
<dbReference type="eggNOG" id="KOG2504">
    <property type="taxonomic scope" value="Eukaryota"/>
</dbReference>
<dbReference type="Proteomes" id="UP000000305">
    <property type="component" value="Unassembled WGS sequence"/>
</dbReference>
<evidence type="ECO:0000313" key="3">
    <source>
        <dbReference type="EMBL" id="EFX69654.1"/>
    </source>
</evidence>
<dbReference type="GO" id="GO:0022857">
    <property type="term" value="F:transmembrane transporter activity"/>
    <property type="evidence" value="ECO:0000318"/>
    <property type="project" value="GO_Central"/>
</dbReference>
<dbReference type="PANTHER" id="PTHR11360">
    <property type="entry name" value="MONOCARBOXYLATE TRANSPORTER"/>
    <property type="match status" value="1"/>
</dbReference>
<dbReference type="Pfam" id="PF07690">
    <property type="entry name" value="MFS_1"/>
    <property type="match status" value="1"/>
</dbReference>
<evidence type="ECO:0000256" key="1">
    <source>
        <dbReference type="SAM" id="MobiDB-lite"/>
    </source>
</evidence>
<dbReference type="HOGENOM" id="CLU_001265_59_1_1"/>
<reference evidence="3 4" key="1">
    <citation type="journal article" date="2011" name="Science">
        <title>The ecoresponsive genome of Daphnia pulex.</title>
        <authorList>
            <person name="Colbourne J.K."/>
            <person name="Pfrender M.E."/>
            <person name="Gilbert D."/>
            <person name="Thomas W.K."/>
            <person name="Tucker A."/>
            <person name="Oakley T.H."/>
            <person name="Tokishita S."/>
            <person name="Aerts A."/>
            <person name="Arnold G.J."/>
            <person name="Basu M.K."/>
            <person name="Bauer D.J."/>
            <person name="Caceres C.E."/>
            <person name="Carmel L."/>
            <person name="Casola C."/>
            <person name="Choi J.H."/>
            <person name="Detter J.C."/>
            <person name="Dong Q."/>
            <person name="Dusheyko S."/>
            <person name="Eads B.D."/>
            <person name="Frohlich T."/>
            <person name="Geiler-Samerotte K.A."/>
            <person name="Gerlach D."/>
            <person name="Hatcher P."/>
            <person name="Jogdeo S."/>
            <person name="Krijgsveld J."/>
            <person name="Kriventseva E.V."/>
            <person name="Kultz D."/>
            <person name="Laforsch C."/>
            <person name="Lindquist E."/>
            <person name="Lopez J."/>
            <person name="Manak J.R."/>
            <person name="Muller J."/>
            <person name="Pangilinan J."/>
            <person name="Patwardhan R.P."/>
            <person name="Pitluck S."/>
            <person name="Pritham E.J."/>
            <person name="Rechtsteiner A."/>
            <person name="Rho M."/>
            <person name="Rogozin I.B."/>
            <person name="Sakarya O."/>
            <person name="Salamov A."/>
            <person name="Schaack S."/>
            <person name="Shapiro H."/>
            <person name="Shiga Y."/>
            <person name="Skalitzky C."/>
            <person name="Smith Z."/>
            <person name="Souvorov A."/>
            <person name="Sung W."/>
            <person name="Tang Z."/>
            <person name="Tsuchiya D."/>
            <person name="Tu H."/>
            <person name="Vos H."/>
            <person name="Wang M."/>
            <person name="Wolf Y.I."/>
            <person name="Yamagata H."/>
            <person name="Yamada T."/>
            <person name="Ye Y."/>
            <person name="Shaw J.R."/>
            <person name="Andrews J."/>
            <person name="Crease T.J."/>
            <person name="Tang H."/>
            <person name="Lucas S.M."/>
            <person name="Robertson H.M."/>
            <person name="Bork P."/>
            <person name="Koonin E.V."/>
            <person name="Zdobnov E.M."/>
            <person name="Grigoriev I.V."/>
            <person name="Lynch M."/>
            <person name="Boore J.L."/>
        </authorList>
    </citation>
    <scope>NUCLEOTIDE SEQUENCE [LARGE SCALE GENOMIC DNA]</scope>
</reference>
<dbReference type="InterPro" id="IPR036259">
    <property type="entry name" value="MFS_trans_sf"/>
</dbReference>
<feature type="transmembrane region" description="Helical" evidence="2">
    <location>
        <begin position="206"/>
        <end position="224"/>
    </location>
</feature>
<keyword evidence="2" id="KW-0472">Membrane</keyword>
<dbReference type="OMA" id="ISHWFKR"/>
<keyword evidence="4" id="KW-1185">Reference proteome</keyword>
<evidence type="ECO:0000313" key="4">
    <source>
        <dbReference type="Proteomes" id="UP000000305"/>
    </source>
</evidence>
<feature type="region of interest" description="Disordered" evidence="1">
    <location>
        <begin position="452"/>
        <end position="476"/>
    </location>
</feature>
<dbReference type="InParanoid" id="E9HF42"/>
<dbReference type="OrthoDB" id="6499973at2759"/>
<protein>
    <recommendedName>
        <fullName evidence="5">Major facilitator superfamily (MFS) profile domain-containing protein</fullName>
    </recommendedName>
</protein>
<feature type="transmembrane region" description="Helical" evidence="2">
    <location>
        <begin position="388"/>
        <end position="412"/>
    </location>
</feature>
<feature type="transmembrane region" description="Helical" evidence="2">
    <location>
        <begin position="142"/>
        <end position="165"/>
    </location>
</feature>
<feature type="transmembrane region" description="Helical" evidence="2">
    <location>
        <begin position="327"/>
        <end position="346"/>
    </location>
</feature>
<dbReference type="InterPro" id="IPR050327">
    <property type="entry name" value="Proton-linked_MCT"/>
</dbReference>
<dbReference type="EMBL" id="GL732633">
    <property type="protein sequence ID" value="EFX69654.1"/>
    <property type="molecule type" value="Genomic_DNA"/>
</dbReference>
<dbReference type="PhylomeDB" id="E9HF42"/>
<keyword evidence="2" id="KW-1133">Transmembrane helix</keyword>
<evidence type="ECO:0000256" key="2">
    <source>
        <dbReference type="SAM" id="Phobius"/>
    </source>
</evidence>
<feature type="transmembrane region" description="Helical" evidence="2">
    <location>
        <begin position="86"/>
        <end position="108"/>
    </location>
</feature>
<dbReference type="SUPFAM" id="SSF103473">
    <property type="entry name" value="MFS general substrate transporter"/>
    <property type="match status" value="1"/>
</dbReference>
<gene>
    <name evidence="3" type="ORF">DAPPUDRAFT_328916</name>
</gene>
<name>E9HF42_DAPPU</name>
<feature type="region of interest" description="Disordered" evidence="1">
    <location>
        <begin position="1"/>
        <end position="34"/>
    </location>
</feature>
<dbReference type="KEGG" id="dpx:DAPPUDRAFT_328916"/>
<proteinExistence type="predicted"/>
<dbReference type="AlphaFoldDB" id="E9HF42"/>
<feature type="transmembrane region" description="Helical" evidence="2">
    <location>
        <begin position="418"/>
        <end position="437"/>
    </location>
</feature>
<sequence length="568" mass="60689">MTEPVKQISSDVEATAANDRSRRKVSSELEHPSAPPDGGLHAWFIVFASFLTNGIIFGIHNCYGIIYLRLRTELERTGVADAALKASLVGSLSIGMTFFVSPLAGILIDSIGLRRTAVLGGAIATVGMLASSFALAHVEALYLTYGVLFGAGTSLAYNPSLVILGHYFRKRLGLVSGLVTAGSSVFTFTLPFFLEFILGLGLEATLRILAGMMGLLMVCAVTFVPRLPPTIEINGAGTAEGSAGCSRLWKKYINFSIWKNKKYVIWAIAIPIAMLGYFVPYVHLVSYVKDVLPEADGKVLVLCIGLSSGIGRLIFGKVGDHPKVNRVILQQIAFLSIGVVTMLLTLANSFTWFIILCLFLGLFDGCLIALVGPIAFDFCGPKNASQAIGFLLGLHSLPMTTGPTVAGAMYGALKSYRIPFLLAGCPLIICAFIMLLIHRVKDQDVESVIESDGSVGSANNSIKRKSSAKPDVNGNQNIHPATSYGVQAISPNNLKGECVVVSNTSGLVLGQTEVVVSNRKPVIANLNNWSPAVGRYHVVPPMAYGTTDRCPNPVSLTSFQPNTSSILW</sequence>